<evidence type="ECO:0008006" key="3">
    <source>
        <dbReference type="Google" id="ProtNLM"/>
    </source>
</evidence>
<evidence type="ECO:0000313" key="1">
    <source>
        <dbReference type="EMBL" id="MEW9918481.1"/>
    </source>
</evidence>
<proteinExistence type="predicted"/>
<dbReference type="EMBL" id="JBFNXX010000002">
    <property type="protein sequence ID" value="MEW9918481.1"/>
    <property type="molecule type" value="Genomic_DNA"/>
</dbReference>
<gene>
    <name evidence="1" type="ORF">AB2B41_02620</name>
</gene>
<evidence type="ECO:0000313" key="2">
    <source>
        <dbReference type="Proteomes" id="UP001556098"/>
    </source>
</evidence>
<accession>A0ABV3RIE2</accession>
<sequence>MQLVLQTGAHFTEQERLIKSVLRNKDDFAKRGIIVPGPNSYRRLVRDTLNAMSRAPASPDARDVLLEVILDDTPADRVILSDANFFRTAGTAIQKGVLYPAAADRMAHMAELFPDDDLEIFLAIRNPATLIPLLHDNAIDKSDQAFWDGRGPFDIRWSDTIADIREAAPRVPITVWCVEDTPFIWGQVIREMAGIDPQEKIVGSFDLLASIMSKEGMERFRSYLHSHPDMSEVQKRRVIAALLDKFAIEDKIEEELDMPGWTEELVDDLTAAYDEDVFHVGRLPGVTLIAP</sequence>
<dbReference type="RefSeq" id="WP_367876186.1">
    <property type="nucleotide sequence ID" value="NZ_JBFNXX010000002.1"/>
</dbReference>
<protein>
    <recommendedName>
        <fullName evidence="3">Sulfotransferase family protein</fullName>
    </recommendedName>
</protein>
<name>A0ABV3RIE2_9RHOB</name>
<keyword evidence="2" id="KW-1185">Reference proteome</keyword>
<comment type="caution">
    <text evidence="1">The sequence shown here is derived from an EMBL/GenBank/DDBJ whole genome shotgun (WGS) entry which is preliminary data.</text>
</comment>
<organism evidence="1 2">
    <name type="scientific">Sulfitobacter sediminis</name>
    <dbReference type="NCBI Taxonomy" id="3234186"/>
    <lineage>
        <taxon>Bacteria</taxon>
        <taxon>Pseudomonadati</taxon>
        <taxon>Pseudomonadota</taxon>
        <taxon>Alphaproteobacteria</taxon>
        <taxon>Rhodobacterales</taxon>
        <taxon>Roseobacteraceae</taxon>
        <taxon>Sulfitobacter</taxon>
    </lineage>
</organism>
<reference evidence="1 2" key="1">
    <citation type="submission" date="2024-07" db="EMBL/GenBank/DDBJ databases">
        <title>Marimonas sp.nov., isolated from tidal-flat sediment.</title>
        <authorList>
            <person name="Jayan J.N."/>
            <person name="Lee S.S."/>
        </authorList>
    </citation>
    <scope>NUCLEOTIDE SEQUENCE [LARGE SCALE GENOMIC DNA]</scope>
    <source>
        <strain evidence="1 2">MJW-29</strain>
    </source>
</reference>
<dbReference type="Proteomes" id="UP001556098">
    <property type="component" value="Unassembled WGS sequence"/>
</dbReference>